<dbReference type="OrthoDB" id="3124638at2759"/>
<keyword evidence="2" id="KW-1185">Reference proteome</keyword>
<organism evidence="1 2">
    <name type="scientific">Coprinellus micaceus</name>
    <name type="common">Glistening ink-cap mushroom</name>
    <name type="synonym">Coprinus micaceus</name>
    <dbReference type="NCBI Taxonomy" id="71717"/>
    <lineage>
        <taxon>Eukaryota</taxon>
        <taxon>Fungi</taxon>
        <taxon>Dikarya</taxon>
        <taxon>Basidiomycota</taxon>
        <taxon>Agaricomycotina</taxon>
        <taxon>Agaricomycetes</taxon>
        <taxon>Agaricomycetidae</taxon>
        <taxon>Agaricales</taxon>
        <taxon>Agaricineae</taxon>
        <taxon>Psathyrellaceae</taxon>
        <taxon>Coprinellus</taxon>
    </lineage>
</organism>
<evidence type="ECO:0000313" key="2">
    <source>
        <dbReference type="Proteomes" id="UP000298030"/>
    </source>
</evidence>
<evidence type="ECO:0000313" key="1">
    <source>
        <dbReference type="EMBL" id="TEB25177.1"/>
    </source>
</evidence>
<dbReference type="Proteomes" id="UP000298030">
    <property type="component" value="Unassembled WGS sequence"/>
</dbReference>
<gene>
    <name evidence="1" type="ORF">FA13DRAFT_1714130</name>
</gene>
<accession>A0A4Y7STJ0</accession>
<dbReference type="EMBL" id="QPFP01000059">
    <property type="protein sequence ID" value="TEB25177.1"/>
    <property type="molecule type" value="Genomic_DNA"/>
</dbReference>
<comment type="caution">
    <text evidence="1">The sequence shown here is derived from an EMBL/GenBank/DDBJ whole genome shotgun (WGS) entry which is preliminary data.</text>
</comment>
<dbReference type="AlphaFoldDB" id="A0A4Y7STJ0"/>
<name>A0A4Y7STJ0_COPMI</name>
<reference evidence="1 2" key="1">
    <citation type="journal article" date="2019" name="Nat. Ecol. Evol.">
        <title>Megaphylogeny resolves global patterns of mushroom evolution.</title>
        <authorList>
            <person name="Varga T."/>
            <person name="Krizsan K."/>
            <person name="Foldi C."/>
            <person name="Dima B."/>
            <person name="Sanchez-Garcia M."/>
            <person name="Sanchez-Ramirez S."/>
            <person name="Szollosi G.J."/>
            <person name="Szarkandi J.G."/>
            <person name="Papp V."/>
            <person name="Albert L."/>
            <person name="Andreopoulos W."/>
            <person name="Angelini C."/>
            <person name="Antonin V."/>
            <person name="Barry K.W."/>
            <person name="Bougher N.L."/>
            <person name="Buchanan P."/>
            <person name="Buyck B."/>
            <person name="Bense V."/>
            <person name="Catcheside P."/>
            <person name="Chovatia M."/>
            <person name="Cooper J."/>
            <person name="Damon W."/>
            <person name="Desjardin D."/>
            <person name="Finy P."/>
            <person name="Geml J."/>
            <person name="Haridas S."/>
            <person name="Hughes K."/>
            <person name="Justo A."/>
            <person name="Karasinski D."/>
            <person name="Kautmanova I."/>
            <person name="Kiss B."/>
            <person name="Kocsube S."/>
            <person name="Kotiranta H."/>
            <person name="LaButti K.M."/>
            <person name="Lechner B.E."/>
            <person name="Liimatainen K."/>
            <person name="Lipzen A."/>
            <person name="Lukacs Z."/>
            <person name="Mihaltcheva S."/>
            <person name="Morgado L.N."/>
            <person name="Niskanen T."/>
            <person name="Noordeloos M.E."/>
            <person name="Ohm R.A."/>
            <person name="Ortiz-Santana B."/>
            <person name="Ovrebo C."/>
            <person name="Racz N."/>
            <person name="Riley R."/>
            <person name="Savchenko A."/>
            <person name="Shiryaev A."/>
            <person name="Soop K."/>
            <person name="Spirin V."/>
            <person name="Szebenyi C."/>
            <person name="Tomsovsky M."/>
            <person name="Tulloss R.E."/>
            <person name="Uehling J."/>
            <person name="Grigoriev I.V."/>
            <person name="Vagvolgyi C."/>
            <person name="Papp T."/>
            <person name="Martin F.M."/>
            <person name="Miettinen O."/>
            <person name="Hibbett D.S."/>
            <person name="Nagy L.G."/>
        </authorList>
    </citation>
    <scope>NUCLEOTIDE SEQUENCE [LARGE SCALE GENOMIC DNA]</scope>
    <source>
        <strain evidence="1 2">FP101781</strain>
    </source>
</reference>
<sequence>MKISTHAKVHLPRLKVLEIHDTRFSLAVTPAPHTGDTEDVWNRAFPFNISGSSTSGPSTLFSLEERDIDPPIHPIRVLICPARNDKRFGGVQAAEVPIASGGITRFCGDGSFFKMICSIIPRDGDPLGKRHGFVQLGTLLPSPSQAMVKHELWMDRWIDRYVEGCEHMPHHPTPPSYTQESVKAIEAVFGLLGDHGGIADGAERRVYLAL</sequence>
<protein>
    <submittedName>
        <fullName evidence="1">Uncharacterized protein</fullName>
    </submittedName>
</protein>
<proteinExistence type="predicted"/>